<dbReference type="Proteomes" id="UP001239111">
    <property type="component" value="Chromosome 1"/>
</dbReference>
<proteinExistence type="predicted"/>
<sequence>MGSFIRILLVLLYKNFLVLRKQWISTIFKAFLIPVFLIVLGWATVAFVLSIKVSPEDHGIIYPPEPAVDPYFSIQDFYFAPDNNFTRELVNSSGHCLHVTSSNYHGFSTEEELINSLSENIGRESIIVIFDKNMDYSKKNLNYKIRSKNVNNLKQYDLEYLIEGKYLTDNFMQVQTCVDVSFIKMKADSTVEEPKIFFERMPEPRRMNLKKLTDFMIIEFWCLIMFALMIPVMSIVADAANEKFLGINVLMSMNGVSNASSLLSWLVSGVIYITIFCTLPLMIGLSMSKFYASHHDMIFFMHRSNMFLFWTAFTIHIAHSVAFSLHVSAYFSKSLFVTLSLFIINAVSAAIPQYILVGNSSVFIPYLGVIFPNLLLLQIVQETTLYESLEQGIQFNNMFQVQKSAYGFAGNFGMAVAFTIMGIFIHLLLTIYIYEIHPGKYGVAKPVFFFLKRKVKKGEGRNNVIDPKFNDVDKGVLFEQTLGDIHEPGIQIRNLRKTYKVGLFNQSEVQALRGVSVDFHKGQITALLGHNGAGKTTMMSILSGMTSPSHGAVFVNSKDVSEDTNEILRDMGLCTQENMVFPNLTVYQQLLIFSMLKNNGKSKSSNEQRVKVLLQDLKLYDKRHCLANKLSGGQKRRLCLSVALVGEGNVIILDEPTSGLDPENKRLIWDVVLKMREQRTILISTHDMEEADILGDRIAIMHAGQLRGCGTSMFLKRIIGHGNVEVTLSMEPWCDMNNVCGELNNQVKIVNESSGKIVLCLPNTPDLPDSLDKLELKKKELGITGLSVSLISLEQVFLRVTQDEDDPSKVLQNLPMARRSSPEPSFLQQFYGLLIKNATYFVKNFSLFLIMLTLVCIATVAMYYLLKTLIIEEEPGKVIPINLGIYSDPQTFYTSPDDNLGQKYEQVVARSGNKARKIHNITLDDALMEIGRKDINSYHHYVIAAANFTKTAEGGLSGIALHSSSASFSWPISLNLLTNAILKSLTGDDYSISLTSHQLPYRSAGYYPDMPKIVSLSLTIAIIYLVYIMVALIVIHPVRETSTTVKQLQRMTGASCFTYWGSMMVFDMAIFLFVTTLIIAAFVGFDISLGLHMFGLNELCILISLFALFAINVLPMVYGFSFFNLTASSTVRLLFYLSIGAVLLPYLLDPLFDYVFRQHLDFSYNTLKTIKKVKDHLFLLVPHSSFYKSQGAFYNVAMRNSRCIRLPRDVCSSYTRDECCKLNCSDGKCDKYFGFFDGDTDEGRDLTKAMIYLCLTPIIYFGILTILENQLIQRLMAGQKIAVPEQHIDQQVKSEKSLVARKINTLISGNPNRVNISVRDGRENPSRHENSHVFLVYELQKRYGRLLAVKDVSFRVNERECFGLLGVNGAGKSTTFRMMTGGEVPDNGSMYINDRDFSKHRGYALSQVGYCPQNDAIIRSLNSYDHLRLFARLRGVPESQVEKEVDLWIQRLNLIACASQPSGTYSGGNKRRLNIAMALIGNPSLILLDEPTTGVDPGARRSLWNVIQLCQKAGQAVILTSHSMEECEVLCNRLGIMVDGRFVCMGSTQELKQRFGSGYDIEIKMHPQELNGHLSGIKRDIISSLNCKLIDEHSNYLMFHVEPTNMTWRKMYDVMNAIKNTYDSIDDFTITSSTLEQLFLLFAKEAQNKFSQSRS</sequence>
<name>A0ACC2PTP8_9HYME</name>
<comment type="caution">
    <text evidence="1">The sequence shown here is derived from an EMBL/GenBank/DDBJ whole genome shotgun (WGS) entry which is preliminary data.</text>
</comment>
<accession>A0ACC2PTP8</accession>
<reference evidence="1" key="1">
    <citation type="submission" date="2023-04" db="EMBL/GenBank/DDBJ databases">
        <title>A chromosome-level genome assembly of the parasitoid wasp Eretmocerus hayati.</title>
        <authorList>
            <person name="Zhong Y."/>
            <person name="Liu S."/>
            <person name="Liu Y."/>
        </authorList>
    </citation>
    <scope>NUCLEOTIDE SEQUENCE</scope>
    <source>
        <strain evidence="1">ZJU_SS_LIU_2023</strain>
    </source>
</reference>
<evidence type="ECO:0000313" key="2">
    <source>
        <dbReference type="Proteomes" id="UP001239111"/>
    </source>
</evidence>
<dbReference type="EMBL" id="CM056741">
    <property type="protein sequence ID" value="KAJ8686326.1"/>
    <property type="molecule type" value="Genomic_DNA"/>
</dbReference>
<organism evidence="1 2">
    <name type="scientific">Eretmocerus hayati</name>
    <dbReference type="NCBI Taxonomy" id="131215"/>
    <lineage>
        <taxon>Eukaryota</taxon>
        <taxon>Metazoa</taxon>
        <taxon>Ecdysozoa</taxon>
        <taxon>Arthropoda</taxon>
        <taxon>Hexapoda</taxon>
        <taxon>Insecta</taxon>
        <taxon>Pterygota</taxon>
        <taxon>Neoptera</taxon>
        <taxon>Endopterygota</taxon>
        <taxon>Hymenoptera</taxon>
        <taxon>Apocrita</taxon>
        <taxon>Proctotrupomorpha</taxon>
        <taxon>Chalcidoidea</taxon>
        <taxon>Aphelinidae</taxon>
        <taxon>Aphelininae</taxon>
        <taxon>Eretmocerus</taxon>
    </lineage>
</organism>
<keyword evidence="2" id="KW-1185">Reference proteome</keyword>
<protein>
    <submittedName>
        <fullName evidence="1">Uncharacterized protein</fullName>
    </submittedName>
</protein>
<evidence type="ECO:0000313" key="1">
    <source>
        <dbReference type="EMBL" id="KAJ8686326.1"/>
    </source>
</evidence>
<gene>
    <name evidence="1" type="ORF">QAD02_022120</name>
</gene>